<accession>A0A7W7CN42</accession>
<comment type="cofactor">
    <cofactor evidence="1">
        <name>Mg(2+)</name>
        <dbReference type="ChEBI" id="CHEBI:18420"/>
    </cofactor>
</comment>
<gene>
    <name evidence="7" type="ORF">BKA14_001751</name>
</gene>
<proteinExistence type="inferred from homology"/>
<dbReference type="GO" id="GO:0035539">
    <property type="term" value="F:8-oxo-7,8-dihydrodeoxyguanosine triphosphate pyrophosphatase activity"/>
    <property type="evidence" value="ECO:0007669"/>
    <property type="project" value="TreeGrafter"/>
</dbReference>
<keyword evidence="3 5" id="KW-0378">Hydrolase</keyword>
<dbReference type="PROSITE" id="PS51462">
    <property type="entry name" value="NUDIX"/>
    <property type="match status" value="1"/>
</dbReference>
<dbReference type="PANTHER" id="PTHR47707:SF2">
    <property type="entry name" value="CTP PYROPHOSPHOHYDROLASE"/>
    <property type="match status" value="1"/>
</dbReference>
<evidence type="ECO:0000256" key="1">
    <source>
        <dbReference type="ARBA" id="ARBA00001946"/>
    </source>
</evidence>
<feature type="domain" description="Nudix hydrolase" evidence="6">
    <location>
        <begin position="9"/>
        <end position="140"/>
    </location>
</feature>
<dbReference type="SUPFAM" id="SSF55811">
    <property type="entry name" value="Nudix"/>
    <property type="match status" value="1"/>
</dbReference>
<evidence type="ECO:0000256" key="2">
    <source>
        <dbReference type="ARBA" id="ARBA00005582"/>
    </source>
</evidence>
<name>A0A7W7CN42_9ACTN</name>
<dbReference type="EMBL" id="JACHMF010000001">
    <property type="protein sequence ID" value="MBB4691603.1"/>
    <property type="molecule type" value="Genomic_DNA"/>
</dbReference>
<dbReference type="GO" id="GO:0044715">
    <property type="term" value="F:8-oxo-dGDP phosphatase activity"/>
    <property type="evidence" value="ECO:0007669"/>
    <property type="project" value="TreeGrafter"/>
</dbReference>
<keyword evidence="8" id="KW-1185">Reference proteome</keyword>
<dbReference type="InterPro" id="IPR047127">
    <property type="entry name" value="MutT-like"/>
</dbReference>
<comment type="similarity">
    <text evidence="2 5">Belongs to the Nudix hydrolase family.</text>
</comment>
<dbReference type="Gene3D" id="3.90.79.10">
    <property type="entry name" value="Nucleoside Triphosphate Pyrophosphohydrolase"/>
    <property type="match status" value="1"/>
</dbReference>
<dbReference type="GO" id="GO:0006281">
    <property type="term" value="P:DNA repair"/>
    <property type="evidence" value="ECO:0007669"/>
    <property type="project" value="InterPro"/>
</dbReference>
<dbReference type="InterPro" id="IPR020084">
    <property type="entry name" value="NUDIX_hydrolase_CS"/>
</dbReference>
<dbReference type="InterPro" id="IPR000086">
    <property type="entry name" value="NUDIX_hydrolase_dom"/>
</dbReference>
<protein>
    <submittedName>
        <fullName evidence="7">8-oxo-dGTP pyrophosphatase MutT (NUDIX family)</fullName>
    </submittedName>
</protein>
<comment type="caution">
    <text evidence="7">The sequence shown here is derived from an EMBL/GenBank/DDBJ whole genome shotgun (WGS) entry which is preliminary data.</text>
</comment>
<dbReference type="PANTHER" id="PTHR47707">
    <property type="entry name" value="8-OXO-DGTP DIPHOSPHATASE"/>
    <property type="match status" value="1"/>
</dbReference>
<evidence type="ECO:0000313" key="8">
    <source>
        <dbReference type="Proteomes" id="UP000542742"/>
    </source>
</evidence>
<evidence type="ECO:0000259" key="6">
    <source>
        <dbReference type="PROSITE" id="PS51462"/>
    </source>
</evidence>
<evidence type="ECO:0000313" key="7">
    <source>
        <dbReference type="EMBL" id="MBB4691603.1"/>
    </source>
</evidence>
<dbReference type="GO" id="GO:0008413">
    <property type="term" value="F:8-oxo-7,8-dihydroguanosine triphosphate pyrophosphatase activity"/>
    <property type="evidence" value="ECO:0007669"/>
    <property type="project" value="TreeGrafter"/>
</dbReference>
<dbReference type="Proteomes" id="UP000542742">
    <property type="component" value="Unassembled WGS sequence"/>
</dbReference>
<evidence type="ECO:0000256" key="3">
    <source>
        <dbReference type="ARBA" id="ARBA00022801"/>
    </source>
</evidence>
<dbReference type="PROSITE" id="PS00893">
    <property type="entry name" value="NUDIX_BOX"/>
    <property type="match status" value="1"/>
</dbReference>
<dbReference type="GO" id="GO:0044716">
    <property type="term" value="F:8-oxo-GDP phosphatase activity"/>
    <property type="evidence" value="ECO:0007669"/>
    <property type="project" value="TreeGrafter"/>
</dbReference>
<sequence>MPVPAERPPRDQVVTALLRDGDRLLLCYRSPRKRNNADVWDLPGGLVEPGELPAAALVRELREELGIDIAPPSGPPDGEVHGDTFDIQIWVIETWTGSPINAAPEEHDAIAWFTEDALPGLKLGVACLALLGDPTPRHRTTQKRTDPQRHN</sequence>
<dbReference type="InterPro" id="IPR015797">
    <property type="entry name" value="NUDIX_hydrolase-like_dom_sf"/>
</dbReference>
<dbReference type="RefSeq" id="WP_184950400.1">
    <property type="nucleotide sequence ID" value="NZ_BOMC01000004.1"/>
</dbReference>
<dbReference type="InterPro" id="IPR020476">
    <property type="entry name" value="Nudix_hydrolase"/>
</dbReference>
<dbReference type="PRINTS" id="PR00502">
    <property type="entry name" value="NUDIXFAMILY"/>
</dbReference>
<keyword evidence="4" id="KW-0460">Magnesium</keyword>
<dbReference type="AlphaFoldDB" id="A0A7W7CN42"/>
<evidence type="ECO:0000256" key="4">
    <source>
        <dbReference type="ARBA" id="ARBA00022842"/>
    </source>
</evidence>
<organism evidence="7 8">
    <name type="scientific">Paractinoplanes abujensis</name>
    <dbReference type="NCBI Taxonomy" id="882441"/>
    <lineage>
        <taxon>Bacteria</taxon>
        <taxon>Bacillati</taxon>
        <taxon>Actinomycetota</taxon>
        <taxon>Actinomycetes</taxon>
        <taxon>Micromonosporales</taxon>
        <taxon>Micromonosporaceae</taxon>
        <taxon>Paractinoplanes</taxon>
    </lineage>
</organism>
<dbReference type="Pfam" id="PF00293">
    <property type="entry name" value="NUDIX"/>
    <property type="match status" value="1"/>
</dbReference>
<reference evidence="7 8" key="1">
    <citation type="submission" date="2020-08" db="EMBL/GenBank/DDBJ databases">
        <title>Sequencing the genomes of 1000 actinobacteria strains.</title>
        <authorList>
            <person name="Klenk H.-P."/>
        </authorList>
    </citation>
    <scope>NUCLEOTIDE SEQUENCE [LARGE SCALE GENOMIC DNA]</scope>
    <source>
        <strain evidence="7 8">DSM 45518</strain>
    </source>
</reference>
<evidence type="ECO:0000256" key="5">
    <source>
        <dbReference type="RuleBase" id="RU003476"/>
    </source>
</evidence>